<dbReference type="GO" id="GO:0003723">
    <property type="term" value="F:RNA binding"/>
    <property type="evidence" value="ECO:0007669"/>
    <property type="project" value="InterPro"/>
</dbReference>
<dbReference type="Pfam" id="PF13041">
    <property type="entry name" value="PPR_2"/>
    <property type="match status" value="1"/>
</dbReference>
<evidence type="ECO:0000313" key="4">
    <source>
        <dbReference type="RefSeq" id="XP_015892506.3"/>
    </source>
</evidence>
<feature type="repeat" description="PPR" evidence="2">
    <location>
        <begin position="387"/>
        <end position="421"/>
    </location>
</feature>
<dbReference type="Pfam" id="PF20431">
    <property type="entry name" value="E_motif"/>
    <property type="match status" value="1"/>
</dbReference>
<dbReference type="InterPro" id="IPR011990">
    <property type="entry name" value="TPR-like_helical_dom_sf"/>
</dbReference>
<protein>
    <submittedName>
        <fullName evidence="4">Pentatricopeptide repeat-containing protein At3g12770-like</fullName>
    </submittedName>
</protein>
<dbReference type="Gene3D" id="1.25.40.10">
    <property type="entry name" value="Tetratricopeptide repeat domain"/>
    <property type="match status" value="2"/>
</dbReference>
<gene>
    <name evidence="4" type="primary">LOC107426752</name>
</gene>
<proteinExistence type="predicted"/>
<dbReference type="FunFam" id="1.25.40.10:FF:000525">
    <property type="entry name" value="Pentatricopeptide (PPR) repeat-containing protein-like"/>
    <property type="match status" value="1"/>
</dbReference>
<dbReference type="Pfam" id="PF01535">
    <property type="entry name" value="PPR"/>
    <property type="match status" value="3"/>
</dbReference>
<dbReference type="SUPFAM" id="SSF48452">
    <property type="entry name" value="TPR-like"/>
    <property type="match status" value="1"/>
</dbReference>
<reference evidence="4" key="1">
    <citation type="submission" date="2025-08" db="UniProtKB">
        <authorList>
            <consortium name="RefSeq"/>
        </authorList>
    </citation>
    <scope>IDENTIFICATION</scope>
    <source>
        <tissue evidence="4">Seedling</tissue>
    </source>
</reference>
<dbReference type="InterPro" id="IPR046848">
    <property type="entry name" value="E_motif"/>
</dbReference>
<dbReference type="Pfam" id="PF12854">
    <property type="entry name" value="PPR_1"/>
    <property type="match status" value="1"/>
</dbReference>
<feature type="repeat" description="PPR" evidence="2">
    <location>
        <begin position="316"/>
        <end position="350"/>
    </location>
</feature>
<dbReference type="AlphaFoldDB" id="A0A6P4ADM1"/>
<dbReference type="InterPro" id="IPR002885">
    <property type="entry name" value="PPR_rpt"/>
</dbReference>
<dbReference type="GeneID" id="107426752"/>
<keyword evidence="1" id="KW-0677">Repeat</keyword>
<dbReference type="PANTHER" id="PTHR47926:SF386">
    <property type="entry name" value="PENTATRICOPEPTIDE REPEAT-CONTAINING PROTEIN"/>
    <property type="match status" value="1"/>
</dbReference>
<evidence type="ECO:0000313" key="3">
    <source>
        <dbReference type="Proteomes" id="UP001652623"/>
    </source>
</evidence>
<dbReference type="InterPro" id="IPR046960">
    <property type="entry name" value="PPR_At4g14850-like_plant"/>
</dbReference>
<dbReference type="GO" id="GO:0009451">
    <property type="term" value="P:RNA modification"/>
    <property type="evidence" value="ECO:0007669"/>
    <property type="project" value="InterPro"/>
</dbReference>
<dbReference type="SMR" id="A0A6P4ADM1"/>
<evidence type="ECO:0000256" key="1">
    <source>
        <dbReference type="ARBA" id="ARBA00022737"/>
    </source>
</evidence>
<accession>A0A6P4ADM1</accession>
<name>A0A6P4ADM1_ZIZJJ</name>
<organism evidence="3 4">
    <name type="scientific">Ziziphus jujuba</name>
    <name type="common">Chinese jujube</name>
    <name type="synonym">Ziziphus sativa</name>
    <dbReference type="NCBI Taxonomy" id="326968"/>
    <lineage>
        <taxon>Eukaryota</taxon>
        <taxon>Viridiplantae</taxon>
        <taxon>Streptophyta</taxon>
        <taxon>Embryophyta</taxon>
        <taxon>Tracheophyta</taxon>
        <taxon>Spermatophyta</taxon>
        <taxon>Magnoliopsida</taxon>
        <taxon>eudicotyledons</taxon>
        <taxon>Gunneridae</taxon>
        <taxon>Pentapetalae</taxon>
        <taxon>rosids</taxon>
        <taxon>fabids</taxon>
        <taxon>Rosales</taxon>
        <taxon>Rhamnaceae</taxon>
        <taxon>Paliureae</taxon>
        <taxon>Ziziphus</taxon>
    </lineage>
</organism>
<dbReference type="FunFam" id="1.25.40.10:FF:000755">
    <property type="entry name" value="Pentatricopeptide repeat-containing protein"/>
    <property type="match status" value="1"/>
</dbReference>
<dbReference type="PROSITE" id="PS51375">
    <property type="entry name" value="PPR"/>
    <property type="match status" value="2"/>
</dbReference>
<dbReference type="KEGG" id="zju:107426752"/>
<evidence type="ECO:0000256" key="2">
    <source>
        <dbReference type="PROSITE-ProRule" id="PRU00708"/>
    </source>
</evidence>
<keyword evidence="3" id="KW-1185">Reference proteome</keyword>
<sequence>MTKLPLRKDHQAPNSETSLIPCLILKNSRFYNSQSFDSLTSYLHHFSQTKNLGAIKRIHAYLLTSGILFFSLDFQAKLVLSYTRCHDQDNLQTSFNLFKCVNPRNPLPFNVIISNFCQNGLDFLALKTLSFMHSNGVPIDTYALCGSLTASSTTKSVDFGKNIHSHVAKSGWSSSVFVGSALIDLYAKSLLIRNAEVVFDELPIRNTVCANALLSGYGEAKMWIEGLELSRKMPMLNLNYDQFTLSAMLRSCAGLSAIASGRQVHAYLFRSIYDVGRDVFLQSSLIEMYGKCGLVEKAWKVFTLAGICGRGDKKRDIILWTSLLGVYGRNGYYTKVIKLYREMLMEGIRPDGVAFVTVISACGRTGQVDLGIQYFESMSCDFKLEPGPEHYSCLVDLLCRAGELDKAWKIVNEMLSKGHSSCSVSIWGALLNACKDRGNIELGKEAAHRALELDPHNVGIYVLLSNLYARFCMWDEIGKLRELMKEKGLKKDVGCSWIEVTS</sequence>
<dbReference type="InParanoid" id="A0A6P4ADM1"/>
<dbReference type="NCBIfam" id="TIGR00756">
    <property type="entry name" value="PPR"/>
    <property type="match status" value="3"/>
</dbReference>
<dbReference type="PANTHER" id="PTHR47926">
    <property type="entry name" value="PENTATRICOPEPTIDE REPEAT-CONTAINING PROTEIN"/>
    <property type="match status" value="1"/>
</dbReference>
<dbReference type="Proteomes" id="UP001652623">
    <property type="component" value="Chromosome 9"/>
</dbReference>
<dbReference type="RefSeq" id="XP_015892506.3">
    <property type="nucleotide sequence ID" value="XM_016037020.4"/>
</dbReference>